<dbReference type="Gene3D" id="3.40.1540.10">
    <property type="entry name" value="Protein of unknown function DUF1780, putative endonuclease"/>
    <property type="match status" value="1"/>
</dbReference>
<dbReference type="HOGENOM" id="CLU_114100_0_0_4"/>
<dbReference type="CDD" id="cd22342">
    <property type="entry name" value="Pa4535-like"/>
    <property type="match status" value="1"/>
</dbReference>
<proteinExistence type="predicted"/>
<dbReference type="EMBL" id="CP003153">
    <property type="protein sequence ID" value="AEV27727.1"/>
    <property type="molecule type" value="Genomic_DNA"/>
</dbReference>
<dbReference type="RefSeq" id="WP_014238407.1">
    <property type="nucleotide sequence ID" value="NC_016616.1"/>
</dbReference>
<organism evidence="1 2">
    <name type="scientific">Azospira oryzae (strain ATCC BAA-33 / DSM 13638 / PS)</name>
    <name type="common">Dechlorosoma suillum</name>
    <dbReference type="NCBI Taxonomy" id="640081"/>
    <lineage>
        <taxon>Bacteria</taxon>
        <taxon>Pseudomonadati</taxon>
        <taxon>Pseudomonadota</taxon>
        <taxon>Betaproteobacteria</taxon>
        <taxon>Rhodocyclales</taxon>
        <taxon>Rhodocyclaceae</taxon>
        <taxon>Azospira</taxon>
    </lineage>
</organism>
<gene>
    <name evidence="1" type="ordered locus">Dsui_3397</name>
</gene>
<name>G8QKI8_AZOOP</name>
<accession>G8QKI8</accession>
<evidence type="ECO:0000313" key="1">
    <source>
        <dbReference type="EMBL" id="AEV27727.1"/>
    </source>
</evidence>
<dbReference type="InterPro" id="IPR037074">
    <property type="entry name" value="DUF1780_sf"/>
</dbReference>
<dbReference type="OrthoDB" id="9128874at2"/>
<dbReference type="AlphaFoldDB" id="G8QKI8"/>
<evidence type="ECO:0000313" key="2">
    <source>
        <dbReference type="Proteomes" id="UP000005633"/>
    </source>
</evidence>
<sequence>MSSKSPMTDKGFLEDCRNALRESVEYFSAKKKPERERWVCHEFIQNLGLTYGEQEVATPSDEPPDVVFRDCRFEIKELLDPGRRRHQDYKASLQKALEATDPQDLLKEFSPKDITPQQIGDRIHNALETLQKHYAPSSRRHLDILFYVNLQEHFLKVGPMPSPHFFAPYGWRSVSAIIDRGALVFFAGPDAPRALVSSVGKLVLRKPR</sequence>
<dbReference type="Proteomes" id="UP000005633">
    <property type="component" value="Chromosome"/>
</dbReference>
<dbReference type="eggNOG" id="ENOG50348AR">
    <property type="taxonomic scope" value="Bacteria"/>
</dbReference>
<reference evidence="1 2" key="1">
    <citation type="journal article" date="2012" name="J. Bacteriol.">
        <title>Complete genome sequence of the anaerobic perchlorate-reducing bacterium Azospira suillum strain PS.</title>
        <authorList>
            <person name="Byrne-Bailey K.G."/>
            <person name="Coates J.D."/>
        </authorList>
    </citation>
    <scope>NUCLEOTIDE SEQUENCE [LARGE SCALE GENOMIC DNA]</scope>
    <source>
        <strain evidence="2">ATCC BAA-33 / DSM 13638 / PS</strain>
    </source>
</reference>
<dbReference type="KEGG" id="dsu:Dsui_3397"/>
<dbReference type="Pfam" id="PF08682">
    <property type="entry name" value="DUF1780"/>
    <property type="match status" value="1"/>
</dbReference>
<dbReference type="InterPro" id="IPR014796">
    <property type="entry name" value="DUF1780"/>
</dbReference>
<dbReference type="SUPFAM" id="SSF52980">
    <property type="entry name" value="Restriction endonuclease-like"/>
    <property type="match status" value="1"/>
</dbReference>
<dbReference type="InterPro" id="IPR011335">
    <property type="entry name" value="Restrct_endonuc-II-like"/>
</dbReference>
<protein>
    <submittedName>
        <fullName evidence="1">Uncharacterized protein</fullName>
    </submittedName>
</protein>